<organism evidence="2 3">
    <name type="scientific">Selenomonas caprae</name>
    <dbReference type="NCBI Taxonomy" id="2606905"/>
    <lineage>
        <taxon>Bacteria</taxon>
        <taxon>Bacillati</taxon>
        <taxon>Bacillota</taxon>
        <taxon>Negativicutes</taxon>
        <taxon>Selenomonadales</taxon>
        <taxon>Selenomonadaceae</taxon>
        <taxon>Selenomonas</taxon>
    </lineage>
</organism>
<dbReference type="Gene3D" id="3.60.21.10">
    <property type="match status" value="1"/>
</dbReference>
<evidence type="ECO:0000313" key="2">
    <source>
        <dbReference type="EMBL" id="TYZ26662.1"/>
    </source>
</evidence>
<dbReference type="InterPro" id="IPR004843">
    <property type="entry name" value="Calcineurin-like_PHP"/>
</dbReference>
<dbReference type="EMBL" id="VTOZ01000045">
    <property type="protein sequence ID" value="TYZ26662.1"/>
    <property type="molecule type" value="Genomic_DNA"/>
</dbReference>
<dbReference type="PANTHER" id="PTHR43143:SF1">
    <property type="entry name" value="SERINE_THREONINE-PROTEIN PHOSPHATASE CPPED1"/>
    <property type="match status" value="1"/>
</dbReference>
<evidence type="ECO:0000313" key="3">
    <source>
        <dbReference type="Proteomes" id="UP000322783"/>
    </source>
</evidence>
<dbReference type="SUPFAM" id="SSF56300">
    <property type="entry name" value="Metallo-dependent phosphatases"/>
    <property type="match status" value="1"/>
</dbReference>
<dbReference type="PANTHER" id="PTHR43143">
    <property type="entry name" value="METALLOPHOSPHOESTERASE, CALCINEURIN SUPERFAMILY"/>
    <property type="match status" value="1"/>
</dbReference>
<dbReference type="Pfam" id="PF00149">
    <property type="entry name" value="Metallophos"/>
    <property type="match status" value="1"/>
</dbReference>
<evidence type="ECO:0000259" key="1">
    <source>
        <dbReference type="Pfam" id="PF00149"/>
    </source>
</evidence>
<dbReference type="InterPro" id="IPR051918">
    <property type="entry name" value="STPP_CPPED1"/>
</dbReference>
<dbReference type="GO" id="GO:0016787">
    <property type="term" value="F:hydrolase activity"/>
    <property type="evidence" value="ECO:0007669"/>
    <property type="project" value="InterPro"/>
</dbReference>
<feature type="domain" description="Calcineurin-like phosphoesterase" evidence="1">
    <location>
        <begin position="39"/>
        <end position="256"/>
    </location>
</feature>
<accession>A0A5D6WGQ7</accession>
<dbReference type="AlphaFoldDB" id="A0A5D6WGQ7"/>
<dbReference type="InterPro" id="IPR029052">
    <property type="entry name" value="Metallo-depent_PP-like"/>
</dbReference>
<gene>
    <name evidence="2" type="ORF">FZ041_13995</name>
</gene>
<keyword evidence="3" id="KW-1185">Reference proteome</keyword>
<dbReference type="PROSITE" id="PS51318">
    <property type="entry name" value="TAT"/>
    <property type="match status" value="1"/>
</dbReference>
<reference evidence="2 3" key="1">
    <citation type="submission" date="2019-08" db="EMBL/GenBank/DDBJ databases">
        <title>Selenomonas sp. mPRGC5 and Selenomonas sp. mPRGC8 isolated from ruminal fluid of dairy goat (Capra hircus).</title>
        <authorList>
            <person name="Poothong S."/>
            <person name="Nuengjamnong C."/>
            <person name="Tanasupawat S."/>
        </authorList>
    </citation>
    <scope>NUCLEOTIDE SEQUENCE [LARGE SCALE GENOMIC DNA]</scope>
    <source>
        <strain evidence="3">mPRGC8</strain>
    </source>
</reference>
<dbReference type="InterPro" id="IPR006311">
    <property type="entry name" value="TAT_signal"/>
</dbReference>
<sequence>MMKMLSRRSFIRNLVVGLGALTFGGWQRLVSAEGRGYYRIVVLGDPHLPVRVAEHTDVKEQQKIMAAKDDVIADINGWEDVSAVAVVGDIVARRAVQSEYEYVHSFFGKLKKKLWVVNGNHEFLYEDGVQPNGKLKVASLATWRRKLAYFAAFWQLPRRWYAKDLGRYHLIFLSTEGPLPTQIGEEQLEWFRKDLAKHRDKTTLVFFHGPLNHTLLNYKKSVNTPKTIAMPADAIDAILTENPQVRLWVSGHTHTPCNNPSYADKEVNRYNEHTYNIHNDCMDRKKITTNSIYLYEDHIEVRTFDHKHKKWLTGFDRSF</sequence>
<dbReference type="Proteomes" id="UP000322783">
    <property type="component" value="Unassembled WGS sequence"/>
</dbReference>
<name>A0A5D6WGQ7_9FIRM</name>
<protein>
    <recommendedName>
        <fullName evidence="1">Calcineurin-like phosphoesterase domain-containing protein</fullName>
    </recommendedName>
</protein>
<proteinExistence type="predicted"/>
<comment type="caution">
    <text evidence="2">The sequence shown here is derived from an EMBL/GenBank/DDBJ whole genome shotgun (WGS) entry which is preliminary data.</text>
</comment>